<dbReference type="OrthoDB" id="7464126at2759"/>
<organism evidence="2">
    <name type="scientific">Rosellinia necatrix</name>
    <name type="common">White root-rot fungus</name>
    <dbReference type="NCBI Taxonomy" id="77044"/>
    <lineage>
        <taxon>Eukaryota</taxon>
        <taxon>Fungi</taxon>
        <taxon>Dikarya</taxon>
        <taxon>Ascomycota</taxon>
        <taxon>Pezizomycotina</taxon>
        <taxon>Sordariomycetes</taxon>
        <taxon>Xylariomycetidae</taxon>
        <taxon>Xylariales</taxon>
        <taxon>Xylariaceae</taxon>
        <taxon>Rosellinia</taxon>
    </lineage>
</organism>
<keyword evidence="3" id="KW-1185">Reference proteome</keyword>
<dbReference type="Proteomes" id="UP000054516">
    <property type="component" value="Unassembled WGS sequence"/>
</dbReference>
<accession>A0A1S8AA55</accession>
<proteinExistence type="predicted"/>
<protein>
    <submittedName>
        <fullName evidence="2">Putative NACHT domain protein</fullName>
    </submittedName>
</protein>
<evidence type="ECO:0000313" key="3">
    <source>
        <dbReference type="Proteomes" id="UP000054516"/>
    </source>
</evidence>
<feature type="domain" description="DUF7708" evidence="1">
    <location>
        <begin position="27"/>
        <end position="133"/>
    </location>
</feature>
<dbReference type="EMBL" id="DF977502">
    <property type="protein sequence ID" value="GAW26929.1"/>
    <property type="molecule type" value="Genomic_DNA"/>
</dbReference>
<reference evidence="2" key="1">
    <citation type="submission" date="2016-03" db="EMBL/GenBank/DDBJ databases">
        <title>Draft genome sequence of Rosellinia necatrix.</title>
        <authorList>
            <person name="Kanematsu S."/>
        </authorList>
    </citation>
    <scope>NUCLEOTIDE SEQUENCE [LARGE SCALE GENOMIC DNA]</scope>
    <source>
        <strain evidence="2">W97</strain>
    </source>
</reference>
<dbReference type="Pfam" id="PF24809">
    <property type="entry name" value="DUF7708"/>
    <property type="match status" value="1"/>
</dbReference>
<gene>
    <name evidence="2" type="ORF">SAMD00023353_5700370</name>
</gene>
<dbReference type="InterPro" id="IPR056125">
    <property type="entry name" value="DUF7708"/>
</dbReference>
<sequence length="150" mass="17083">MDDLLSHVNTLSERYKKRLVTRALGKLEAFFVEISRFERVVSIFIQADPTISALVWGSICLVLEIASRHGGYLQSIVDMFDLIQKHMPRIRSYAELFTNANNIERAVVGLYRNLIGFSLEAVRFLRRNPIGLVSNHSPRPHSNNCLTVVV</sequence>
<evidence type="ECO:0000313" key="2">
    <source>
        <dbReference type="EMBL" id="GAW26929.1"/>
    </source>
</evidence>
<dbReference type="AlphaFoldDB" id="A0A1S8AA55"/>
<name>A0A1S8AA55_ROSNE</name>
<evidence type="ECO:0000259" key="1">
    <source>
        <dbReference type="Pfam" id="PF24809"/>
    </source>
</evidence>